<dbReference type="eggNOG" id="ENOG5031DS7">
    <property type="taxonomic scope" value="Bacteria"/>
</dbReference>
<comment type="caution">
    <text evidence="2">The sequence shown here is derived from an EMBL/GenBank/DDBJ whole genome shotgun (WGS) entry which is preliminary data.</text>
</comment>
<feature type="transmembrane region" description="Helical" evidence="1">
    <location>
        <begin position="135"/>
        <end position="159"/>
    </location>
</feature>
<feature type="transmembrane region" description="Helical" evidence="1">
    <location>
        <begin position="209"/>
        <end position="234"/>
    </location>
</feature>
<feature type="transmembrane region" description="Helical" evidence="1">
    <location>
        <begin position="179"/>
        <end position="197"/>
    </location>
</feature>
<organism evidence="2 3">
    <name type="scientific">Candidatus Jettenia caeni</name>
    <dbReference type="NCBI Taxonomy" id="247490"/>
    <lineage>
        <taxon>Bacteria</taxon>
        <taxon>Pseudomonadati</taxon>
        <taxon>Planctomycetota</taxon>
        <taxon>Candidatus Brocadiia</taxon>
        <taxon>Candidatus Brocadiales</taxon>
        <taxon>Candidatus Brocadiaceae</taxon>
        <taxon>Candidatus Jettenia</taxon>
    </lineage>
</organism>
<evidence type="ECO:0000313" key="2">
    <source>
        <dbReference type="EMBL" id="GAB61504.1"/>
    </source>
</evidence>
<name>I3IIF9_9BACT</name>
<gene>
    <name evidence="2" type="ORF">KSU1_B0647</name>
</gene>
<keyword evidence="1" id="KW-1133">Transmembrane helix</keyword>
<reference evidence="2 3" key="1">
    <citation type="journal article" date="2012" name="FEBS Lett.">
        <title>Anammox organism KSU-1 expresses a NirK-type copper-containing nitrite reductase instead of a NirS-type with cytochrome cd1.</title>
        <authorList>
            <person name="Hira D."/>
            <person name="Toh H."/>
            <person name="Migita C.T."/>
            <person name="Okubo H."/>
            <person name="Nishiyama T."/>
            <person name="Hattori M."/>
            <person name="Furukawa K."/>
            <person name="Fujii T."/>
        </authorList>
    </citation>
    <scope>NUCLEOTIDE SEQUENCE [LARGE SCALE GENOMIC DNA]</scope>
</reference>
<sequence>MRKDSNFFILIGSISLFVCINIFLMVSGKLPFTSHSFGIILGAGLTLSIYSFLYQDNPAFKIAENLYVGVSLGYTIIITWFNFLKPDLYDPLIVPVFSKAATKEPQYTLLIPSLLGIFMLLRFSKSLSWLSRWTFAFVVGLGAGISIPRVISAFILQQIKPSLQPVFSGSETIFSSIDTLLILLGVISVLIYFIFSVEHKGAIGKISKIGIWFLMISFGASFGYTVMARVSLLIGRVQFLLKDWLGILQ</sequence>
<feature type="transmembrane region" description="Helical" evidence="1">
    <location>
        <begin position="32"/>
        <end position="54"/>
    </location>
</feature>
<dbReference type="AlphaFoldDB" id="I3IIF9"/>
<accession>I3IIF9</accession>
<evidence type="ECO:0000313" key="3">
    <source>
        <dbReference type="Proteomes" id="UP000002985"/>
    </source>
</evidence>
<dbReference type="OrthoDB" id="244006at2"/>
<feature type="transmembrane region" description="Helical" evidence="1">
    <location>
        <begin position="7"/>
        <end position="26"/>
    </location>
</feature>
<dbReference type="EMBL" id="BAFH01000002">
    <property type="protein sequence ID" value="GAB61504.1"/>
    <property type="molecule type" value="Genomic_DNA"/>
</dbReference>
<feature type="transmembrane region" description="Helical" evidence="1">
    <location>
        <begin position="105"/>
        <end position="123"/>
    </location>
</feature>
<proteinExistence type="predicted"/>
<evidence type="ECO:0000256" key="1">
    <source>
        <dbReference type="SAM" id="Phobius"/>
    </source>
</evidence>
<feature type="transmembrane region" description="Helical" evidence="1">
    <location>
        <begin position="66"/>
        <end position="85"/>
    </location>
</feature>
<keyword evidence="3" id="KW-1185">Reference proteome</keyword>
<protein>
    <submittedName>
        <fullName evidence="2">Uncharacterized protein</fullName>
    </submittedName>
</protein>
<keyword evidence="1" id="KW-0812">Transmembrane</keyword>
<dbReference type="STRING" id="247490.KSU1_B0647"/>
<keyword evidence="1" id="KW-0472">Membrane</keyword>
<dbReference type="Proteomes" id="UP000002985">
    <property type="component" value="Unassembled WGS sequence"/>
</dbReference>